<dbReference type="STRING" id="4795.A0A225UND7"/>
<dbReference type="InterPro" id="IPR036770">
    <property type="entry name" value="Ankyrin_rpt-contain_sf"/>
</dbReference>
<dbReference type="PANTHER" id="PTHR46586">
    <property type="entry name" value="ANKYRIN REPEAT-CONTAINING PROTEIN"/>
    <property type="match status" value="1"/>
</dbReference>
<accession>A0A225UND7</accession>
<dbReference type="OrthoDB" id="122883at2759"/>
<dbReference type="SUPFAM" id="SSF48403">
    <property type="entry name" value="Ankyrin repeat"/>
    <property type="match status" value="1"/>
</dbReference>
<organism evidence="1 2">
    <name type="scientific">Phytophthora megakarya</name>
    <dbReference type="NCBI Taxonomy" id="4795"/>
    <lineage>
        <taxon>Eukaryota</taxon>
        <taxon>Sar</taxon>
        <taxon>Stramenopiles</taxon>
        <taxon>Oomycota</taxon>
        <taxon>Peronosporomycetes</taxon>
        <taxon>Peronosporales</taxon>
        <taxon>Peronosporaceae</taxon>
        <taxon>Phytophthora</taxon>
    </lineage>
</organism>
<comment type="caution">
    <text evidence="1">The sequence shown here is derived from an EMBL/GenBank/DDBJ whole genome shotgun (WGS) entry which is preliminary data.</text>
</comment>
<dbReference type="AlphaFoldDB" id="A0A225UND7"/>
<dbReference type="PANTHER" id="PTHR46586:SF3">
    <property type="entry name" value="ANKYRIN REPEAT-CONTAINING PROTEIN"/>
    <property type="match status" value="1"/>
</dbReference>
<evidence type="ECO:0000313" key="1">
    <source>
        <dbReference type="EMBL" id="OWY94515.1"/>
    </source>
</evidence>
<dbReference type="EMBL" id="NBNE01014253">
    <property type="protein sequence ID" value="OWY94515.1"/>
    <property type="molecule type" value="Genomic_DNA"/>
</dbReference>
<name>A0A225UND7_9STRA</name>
<dbReference type="Pfam" id="PF12796">
    <property type="entry name" value="Ank_2"/>
    <property type="match status" value="1"/>
</dbReference>
<dbReference type="InterPro" id="IPR052050">
    <property type="entry name" value="SecEffector_AnkRepeat"/>
</dbReference>
<dbReference type="Proteomes" id="UP000198211">
    <property type="component" value="Unassembled WGS sequence"/>
</dbReference>
<sequence length="149" mass="17503">MRETVHEAVDNGHLDVVKHVLPWIYMDEDFHVDLDEACLNDRFEVIDIAARHGRLDTVRLFHTNNIPGCWKRAIESAAAGGHIDIVKWLQSCKHKRNFEFSNYRYHAIDFAAINGHFDIVKWLHENTDENAPLQRWIDLLRNNYSEIVL</sequence>
<gene>
    <name evidence="1" type="ORF">PHMEG_00035724</name>
</gene>
<protein>
    <submittedName>
        <fullName evidence="1">Uncharacterized protein</fullName>
    </submittedName>
</protein>
<dbReference type="Gene3D" id="1.25.40.20">
    <property type="entry name" value="Ankyrin repeat-containing domain"/>
    <property type="match status" value="1"/>
</dbReference>
<reference evidence="2" key="1">
    <citation type="submission" date="2017-03" db="EMBL/GenBank/DDBJ databases">
        <title>Phytopthora megakarya and P. palmivora, two closely related causual agents of cacao black pod achieved similar genome size and gene model numbers by different mechanisms.</title>
        <authorList>
            <person name="Ali S."/>
            <person name="Shao J."/>
            <person name="Larry D.J."/>
            <person name="Kronmiller B."/>
            <person name="Shen D."/>
            <person name="Strem M.D."/>
            <person name="Melnick R.L."/>
            <person name="Guiltinan M.J."/>
            <person name="Tyler B.M."/>
            <person name="Meinhardt L.W."/>
            <person name="Bailey B.A."/>
        </authorList>
    </citation>
    <scope>NUCLEOTIDE SEQUENCE [LARGE SCALE GENOMIC DNA]</scope>
    <source>
        <strain evidence="2">zdho120</strain>
    </source>
</reference>
<keyword evidence="2" id="KW-1185">Reference proteome</keyword>
<dbReference type="InterPro" id="IPR002110">
    <property type="entry name" value="Ankyrin_rpt"/>
</dbReference>
<evidence type="ECO:0000313" key="2">
    <source>
        <dbReference type="Proteomes" id="UP000198211"/>
    </source>
</evidence>
<proteinExistence type="predicted"/>